<gene>
    <name evidence="1" type="ORF">KK103_10430</name>
</gene>
<name>A0A9Q2ZN34_9MICO</name>
<proteinExistence type="predicted"/>
<evidence type="ECO:0000313" key="2">
    <source>
        <dbReference type="Proteomes" id="UP000709437"/>
    </source>
</evidence>
<comment type="caution">
    <text evidence="1">The sequence shown here is derived from an EMBL/GenBank/DDBJ whole genome shotgun (WGS) entry which is preliminary data.</text>
</comment>
<dbReference type="InterPro" id="IPR022385">
    <property type="entry name" value="Rhs_assc_core"/>
</dbReference>
<dbReference type="Gene3D" id="2.180.10.10">
    <property type="entry name" value="RHS repeat-associated core"/>
    <property type="match status" value="1"/>
</dbReference>
<evidence type="ECO:0000313" key="1">
    <source>
        <dbReference type="EMBL" id="MBT1542179.1"/>
    </source>
</evidence>
<dbReference type="NCBIfam" id="TIGR03696">
    <property type="entry name" value="Rhs_assc_core"/>
    <property type="match status" value="1"/>
</dbReference>
<sequence length="202" mass="20026">MWVIDGTGNPVAAIADTGKTAYTVSYDPYGVETVTVGGDSAQWKQNPYGFKSGLRSSSTDNGLTKFGYRWQSSVTGGWIERDTLDAPLSPSNANRYAFAGADPINKSDSSGRSVGGAAVNAGVATIAAVGTAAVCASTAGIGCLVGGVVLGGVFGGFGGIAQEAVEGGDNYGQAALEGTVSGAIGGFGGGIAGKLIKYLPRG</sequence>
<dbReference type="EMBL" id="JAHEWX010000012">
    <property type="protein sequence ID" value="MBT1542179.1"/>
    <property type="molecule type" value="Genomic_DNA"/>
</dbReference>
<dbReference type="Proteomes" id="UP000709437">
    <property type="component" value="Unassembled WGS sequence"/>
</dbReference>
<protein>
    <recommendedName>
        <fullName evidence="3">RHS repeat-associated core domain-containing protein</fullName>
    </recommendedName>
</protein>
<dbReference type="GeneID" id="99621848"/>
<evidence type="ECO:0008006" key="3">
    <source>
        <dbReference type="Google" id="ProtNLM"/>
    </source>
</evidence>
<dbReference type="RefSeq" id="WP_031260109.1">
    <property type="nucleotide sequence ID" value="NZ_JAHEWX010000012.1"/>
</dbReference>
<accession>A0A9Q2ZN34</accession>
<organism evidence="1 2">
    <name type="scientific">Curtobacterium flaccumfaciens pv. flaccumfaciens</name>
    <dbReference type="NCBI Taxonomy" id="138532"/>
    <lineage>
        <taxon>Bacteria</taxon>
        <taxon>Bacillati</taxon>
        <taxon>Actinomycetota</taxon>
        <taxon>Actinomycetes</taxon>
        <taxon>Micrococcales</taxon>
        <taxon>Microbacteriaceae</taxon>
        <taxon>Curtobacterium</taxon>
    </lineage>
</organism>
<reference evidence="1" key="1">
    <citation type="submission" date="2021-05" db="EMBL/GenBank/DDBJ databases">
        <title>Whole genome sequence of Curtobacterium flaccumfaciens pv. flaccumfaciens strain CFBP 3417.</title>
        <authorList>
            <person name="Osdaghi E."/>
            <person name="Taghouti G."/>
            <person name="Portier P."/>
            <person name="Fazliarab A."/>
            <person name="Taghavi S.M."/>
            <person name="Briand M."/>
            <person name="Le-Saux M."/>
            <person name="Jacques M.-A."/>
        </authorList>
    </citation>
    <scope>NUCLEOTIDE SEQUENCE</scope>
    <source>
        <strain evidence="1">CFBP 3417</strain>
    </source>
</reference>
<dbReference type="AlphaFoldDB" id="A0A9Q2ZN34"/>